<proteinExistence type="predicted"/>
<sequence length="51" mass="5806">MRSSDLVNFGSQDVLFDDVMALAISQRLLEILIKVHFHISRSTSRARARTC</sequence>
<keyword evidence="2" id="KW-1185">Reference proteome</keyword>
<dbReference type="EMBL" id="CADCXU010033927">
    <property type="protein sequence ID" value="CAB0019301.1"/>
    <property type="molecule type" value="Genomic_DNA"/>
</dbReference>
<reference evidence="1 2" key="1">
    <citation type="submission" date="2020-02" db="EMBL/GenBank/DDBJ databases">
        <authorList>
            <person name="Ferguson B K."/>
        </authorList>
    </citation>
    <scope>NUCLEOTIDE SEQUENCE [LARGE SCALE GENOMIC DNA]</scope>
</reference>
<protein>
    <submittedName>
        <fullName evidence="1">Uncharacterized protein</fullName>
    </submittedName>
</protein>
<organism evidence="1 2">
    <name type="scientific">Nesidiocoris tenuis</name>
    <dbReference type="NCBI Taxonomy" id="355587"/>
    <lineage>
        <taxon>Eukaryota</taxon>
        <taxon>Metazoa</taxon>
        <taxon>Ecdysozoa</taxon>
        <taxon>Arthropoda</taxon>
        <taxon>Hexapoda</taxon>
        <taxon>Insecta</taxon>
        <taxon>Pterygota</taxon>
        <taxon>Neoptera</taxon>
        <taxon>Paraneoptera</taxon>
        <taxon>Hemiptera</taxon>
        <taxon>Heteroptera</taxon>
        <taxon>Panheteroptera</taxon>
        <taxon>Cimicomorpha</taxon>
        <taxon>Miridae</taxon>
        <taxon>Dicyphina</taxon>
        <taxon>Nesidiocoris</taxon>
    </lineage>
</organism>
<gene>
    <name evidence="1" type="ORF">NTEN_LOCUS23013</name>
</gene>
<name>A0A6H5HM95_9HEMI</name>
<evidence type="ECO:0000313" key="2">
    <source>
        <dbReference type="Proteomes" id="UP000479000"/>
    </source>
</evidence>
<dbReference type="AlphaFoldDB" id="A0A6H5HM95"/>
<evidence type="ECO:0000313" key="1">
    <source>
        <dbReference type="EMBL" id="CAB0019301.1"/>
    </source>
</evidence>
<dbReference type="Proteomes" id="UP000479000">
    <property type="component" value="Unassembled WGS sequence"/>
</dbReference>
<accession>A0A6H5HM95</accession>